<keyword evidence="3" id="KW-1185">Reference proteome</keyword>
<reference evidence="3" key="1">
    <citation type="submission" date="2019-07" db="EMBL/GenBank/DDBJ databases">
        <title>Bacillus alkalisoli sp. nov. isolated from saline soil.</title>
        <authorList>
            <person name="Sun J.-Q."/>
            <person name="Xu L."/>
        </authorList>
    </citation>
    <scope>NUCLEOTIDE SEQUENCE [LARGE SCALE GENOMIC DNA]</scope>
    <source>
        <strain evidence="3">M4U3P1</strain>
    </source>
</reference>
<dbReference type="KEGG" id="psua:FLK61_38050"/>
<evidence type="ECO:0000313" key="2">
    <source>
        <dbReference type="EMBL" id="QKS72434.1"/>
    </source>
</evidence>
<name>A0A859FIA6_9BACI</name>
<accession>A0A859FIA6</accession>
<dbReference type="EMBL" id="CP041372">
    <property type="protein sequence ID" value="QKS72434.1"/>
    <property type="molecule type" value="Genomic_DNA"/>
</dbReference>
<protein>
    <submittedName>
        <fullName evidence="2">Uncharacterized protein</fullName>
    </submittedName>
</protein>
<organism evidence="2 3">
    <name type="scientific">Paenalkalicoccus suaedae</name>
    <dbReference type="NCBI Taxonomy" id="2592382"/>
    <lineage>
        <taxon>Bacteria</taxon>
        <taxon>Bacillati</taxon>
        <taxon>Bacillota</taxon>
        <taxon>Bacilli</taxon>
        <taxon>Bacillales</taxon>
        <taxon>Bacillaceae</taxon>
        <taxon>Paenalkalicoccus</taxon>
    </lineage>
</organism>
<proteinExistence type="predicted"/>
<dbReference type="Proteomes" id="UP000318138">
    <property type="component" value="Chromosome"/>
</dbReference>
<dbReference type="RefSeq" id="WP_176010412.1">
    <property type="nucleotide sequence ID" value="NZ_CP041372.2"/>
</dbReference>
<evidence type="ECO:0000313" key="3">
    <source>
        <dbReference type="Proteomes" id="UP000318138"/>
    </source>
</evidence>
<dbReference type="AlphaFoldDB" id="A0A859FIA6"/>
<feature type="compositionally biased region" description="Basic and acidic residues" evidence="1">
    <location>
        <begin position="28"/>
        <end position="52"/>
    </location>
</feature>
<sequence>MKVEGNRAKNSLNCVTQKKLRELTRELRELEGESRESRGKPREKQPELRNAEKTAQVNT</sequence>
<gene>
    <name evidence="2" type="ORF">FLK61_38050</name>
</gene>
<evidence type="ECO:0000256" key="1">
    <source>
        <dbReference type="SAM" id="MobiDB-lite"/>
    </source>
</evidence>
<feature type="region of interest" description="Disordered" evidence="1">
    <location>
        <begin position="28"/>
        <end position="59"/>
    </location>
</feature>